<reference evidence="2 3" key="1">
    <citation type="journal article" date="2013" name="Mar. Genomics">
        <title>Expression of sulfatases in Rhodopirellula baltica and the diversity of sulfatases in the genus Rhodopirellula.</title>
        <authorList>
            <person name="Wegner C.E."/>
            <person name="Richter-Heitmann T."/>
            <person name="Klindworth A."/>
            <person name="Klockow C."/>
            <person name="Richter M."/>
            <person name="Achstetter T."/>
            <person name="Glockner F.O."/>
            <person name="Harder J."/>
        </authorList>
    </citation>
    <scope>NUCLEOTIDE SEQUENCE [LARGE SCALE GENOMIC DNA]</scope>
    <source>
        <strain evidence="2 3">SM41</strain>
    </source>
</reference>
<keyword evidence="2" id="KW-0808">Transferase</keyword>
<comment type="caution">
    <text evidence="2">The sequence shown here is derived from an EMBL/GenBank/DDBJ whole genome shotgun (WGS) entry which is preliminary data.</text>
</comment>
<dbReference type="AlphaFoldDB" id="M5U9W1"/>
<dbReference type="GO" id="GO:0016757">
    <property type="term" value="F:glycosyltransferase activity"/>
    <property type="evidence" value="ECO:0007669"/>
    <property type="project" value="UniProtKB-KW"/>
</dbReference>
<dbReference type="CDD" id="cd03801">
    <property type="entry name" value="GT4_PimA-like"/>
    <property type="match status" value="1"/>
</dbReference>
<gene>
    <name evidence="2" type="ORF">RSSM_00469</name>
</gene>
<dbReference type="PATRIC" id="fig|1263870.3.peg.512"/>
<dbReference type="InterPro" id="IPR001296">
    <property type="entry name" value="Glyco_trans_1"/>
</dbReference>
<accession>M5U9W1</accession>
<proteinExistence type="predicted"/>
<dbReference type="Pfam" id="PF00534">
    <property type="entry name" value="Glycos_transf_1"/>
    <property type="match status" value="1"/>
</dbReference>
<organism evidence="2 3">
    <name type="scientific">Rhodopirellula sallentina SM41</name>
    <dbReference type="NCBI Taxonomy" id="1263870"/>
    <lineage>
        <taxon>Bacteria</taxon>
        <taxon>Pseudomonadati</taxon>
        <taxon>Planctomycetota</taxon>
        <taxon>Planctomycetia</taxon>
        <taxon>Pirellulales</taxon>
        <taxon>Pirellulaceae</taxon>
        <taxon>Rhodopirellula</taxon>
    </lineage>
</organism>
<evidence type="ECO:0000313" key="2">
    <source>
        <dbReference type="EMBL" id="EMI58109.1"/>
    </source>
</evidence>
<dbReference type="EMBL" id="ANOH01000045">
    <property type="protein sequence ID" value="EMI58109.1"/>
    <property type="molecule type" value="Genomic_DNA"/>
</dbReference>
<keyword evidence="3" id="KW-1185">Reference proteome</keyword>
<keyword evidence="2" id="KW-0328">Glycosyltransferase</keyword>
<sequence>MTWSVDANNTHFPYSVIRNPSLREVWNQHRWADVVYENNICLRLSWPAALLRKPSVVALRTWVSRMDGRIGFQDRLKHLWLSRSKGVIAVSERVRERCWRTAEVIGNPYRTDLFGLRPGVKRDCDFAFLGRLVSDKGADLAIRTLRELLNRESCQDEIGLSIIGEGPERGSLEQLATDLKVDRLVRFTGSLRGDALADCLNRHRFLWVPSRWEEPFGNVALEGMACGCIPIVSDGGGLPDAVGDAGLVFKRGDLNDMVAQSLRLLDGEDLCRQLARAAEEHLKRHVPQKVAERYLEVIEAAVAK</sequence>
<dbReference type="Proteomes" id="UP000011885">
    <property type="component" value="Unassembled WGS sequence"/>
</dbReference>
<evidence type="ECO:0000259" key="1">
    <source>
        <dbReference type="Pfam" id="PF00534"/>
    </source>
</evidence>
<dbReference type="SUPFAM" id="SSF53756">
    <property type="entry name" value="UDP-Glycosyltransferase/glycogen phosphorylase"/>
    <property type="match status" value="1"/>
</dbReference>
<feature type="domain" description="Glycosyl transferase family 1" evidence="1">
    <location>
        <begin position="126"/>
        <end position="280"/>
    </location>
</feature>
<name>M5U9W1_9BACT</name>
<dbReference type="Gene3D" id="3.40.50.2000">
    <property type="entry name" value="Glycogen Phosphorylase B"/>
    <property type="match status" value="2"/>
</dbReference>
<evidence type="ECO:0000313" key="3">
    <source>
        <dbReference type="Proteomes" id="UP000011885"/>
    </source>
</evidence>
<dbReference type="PANTHER" id="PTHR12526">
    <property type="entry name" value="GLYCOSYLTRANSFERASE"/>
    <property type="match status" value="1"/>
</dbReference>
<protein>
    <submittedName>
        <fullName evidence="2">Glycosyl transferase group 1</fullName>
        <ecNumber evidence="2">2.4.-.-</ecNumber>
    </submittedName>
</protein>
<dbReference type="EC" id="2.4.-.-" evidence="2"/>